<dbReference type="Pfam" id="PF00468">
    <property type="entry name" value="Ribosomal_L34"/>
    <property type="match status" value="1"/>
</dbReference>
<reference evidence="4" key="1">
    <citation type="journal article" date="2015" name="PLoS ONE">
        <title>The Plastid Genome of the Cryptomonad Teleaulax amphioxeia.</title>
        <authorList>
            <person name="Kim J.I."/>
            <person name="Yoon H.S."/>
            <person name="Yi G."/>
            <person name="Kim H.S."/>
            <person name="Yih W."/>
            <person name="Shin W."/>
        </authorList>
    </citation>
    <scope>NUCLEOTIDE SEQUENCE</scope>
    <source>
        <strain evidence="4">HACCP-CR01</strain>
    </source>
</reference>
<dbReference type="EMBL" id="KP899713">
    <property type="protein sequence ID" value="AKP94600.1"/>
    <property type="molecule type" value="Genomic_DNA"/>
</dbReference>
<dbReference type="GO" id="GO:1990904">
    <property type="term" value="C:ribonucleoprotein complex"/>
    <property type="evidence" value="ECO:0007669"/>
    <property type="project" value="UniProtKB-KW"/>
</dbReference>
<evidence type="ECO:0000256" key="1">
    <source>
        <dbReference type="ARBA" id="ARBA00010111"/>
    </source>
</evidence>
<dbReference type="Gene3D" id="1.10.287.3980">
    <property type="match status" value="1"/>
</dbReference>
<keyword evidence="2 4" id="KW-0689">Ribosomal protein</keyword>
<dbReference type="NCBIfam" id="TIGR01030">
    <property type="entry name" value="rpmH_bact"/>
    <property type="match status" value="1"/>
</dbReference>
<evidence type="ECO:0000256" key="3">
    <source>
        <dbReference type="ARBA" id="ARBA00023274"/>
    </source>
</evidence>
<dbReference type="GO" id="GO:0006412">
    <property type="term" value="P:translation"/>
    <property type="evidence" value="ECO:0007669"/>
    <property type="project" value="InterPro"/>
</dbReference>
<name>A0A0H4SQE7_9CRYP</name>
<dbReference type="HAMAP" id="MF_00391">
    <property type="entry name" value="Ribosomal_bL34"/>
    <property type="match status" value="1"/>
</dbReference>
<dbReference type="GeneID" id="25077714"/>
<comment type="similarity">
    <text evidence="1">Belongs to the bacterial ribosomal protein bL34 family.</text>
</comment>
<dbReference type="InterPro" id="IPR000271">
    <property type="entry name" value="Ribosomal_bL34"/>
</dbReference>
<gene>
    <name evidence="4" type="primary">rpl34</name>
    <name evidence="4" type="ORF">TampPt_p030</name>
</gene>
<accession>A0A0H4SQE7</accession>
<sequence length="46" mass="5232">MTKRTLRGTNLKKARVSGFRARIKTAAGRAVIKARRKRGRKHLTTI</sequence>
<dbReference type="RefSeq" id="YP_009159182.1">
    <property type="nucleotide sequence ID" value="NC_027589.1"/>
</dbReference>
<keyword evidence="3" id="KW-0687">Ribonucleoprotein</keyword>
<organism evidence="4">
    <name type="scientific">Teleaulax amphioxeia</name>
    <dbReference type="NCBI Taxonomy" id="77931"/>
    <lineage>
        <taxon>Eukaryota</taxon>
        <taxon>Cryptophyceae</taxon>
        <taxon>Pyrenomonadales</taxon>
        <taxon>Geminigeraceae</taxon>
        <taxon>Teleaulax</taxon>
    </lineage>
</organism>
<geneLocation type="plastid" evidence="4"/>
<dbReference type="AlphaFoldDB" id="A0A0H4SQE7"/>
<keyword evidence="4" id="KW-0934">Plastid</keyword>
<proteinExistence type="inferred from homology"/>
<dbReference type="GO" id="GO:0005840">
    <property type="term" value="C:ribosome"/>
    <property type="evidence" value="ECO:0007669"/>
    <property type="project" value="UniProtKB-KW"/>
</dbReference>
<protein>
    <submittedName>
        <fullName evidence="4">Ribosomal protein L34</fullName>
    </submittedName>
</protein>
<evidence type="ECO:0000313" key="4">
    <source>
        <dbReference type="EMBL" id="AKP94600.1"/>
    </source>
</evidence>
<evidence type="ECO:0000256" key="2">
    <source>
        <dbReference type="ARBA" id="ARBA00022980"/>
    </source>
</evidence>
<dbReference type="GO" id="GO:0003735">
    <property type="term" value="F:structural constituent of ribosome"/>
    <property type="evidence" value="ECO:0007669"/>
    <property type="project" value="InterPro"/>
</dbReference>